<dbReference type="InterPro" id="IPR029063">
    <property type="entry name" value="SAM-dependent_MTases_sf"/>
</dbReference>
<dbReference type="EMBL" id="JBHSMT010000014">
    <property type="protein sequence ID" value="MFC5474496.1"/>
    <property type="molecule type" value="Genomic_DNA"/>
</dbReference>
<dbReference type="Proteomes" id="UP001596045">
    <property type="component" value="Unassembled WGS sequence"/>
</dbReference>
<dbReference type="GO" id="GO:0032259">
    <property type="term" value="P:methylation"/>
    <property type="evidence" value="ECO:0007669"/>
    <property type="project" value="UniProtKB-KW"/>
</dbReference>
<dbReference type="SUPFAM" id="SSF53335">
    <property type="entry name" value="S-adenosyl-L-methionine-dependent methyltransferases"/>
    <property type="match status" value="1"/>
</dbReference>
<gene>
    <name evidence="1" type="ORF">ACFPM8_11070</name>
</gene>
<dbReference type="EC" id="2.1.1.222" evidence="1"/>
<evidence type="ECO:0000313" key="2">
    <source>
        <dbReference type="Proteomes" id="UP001596045"/>
    </source>
</evidence>
<reference evidence="2" key="1">
    <citation type="journal article" date="2019" name="Int. J. Syst. Evol. Microbiol.">
        <title>The Global Catalogue of Microorganisms (GCM) 10K type strain sequencing project: providing services to taxonomists for standard genome sequencing and annotation.</title>
        <authorList>
            <consortium name="The Broad Institute Genomics Platform"/>
            <consortium name="The Broad Institute Genome Sequencing Center for Infectious Disease"/>
            <person name="Wu L."/>
            <person name="Ma J."/>
        </authorList>
    </citation>
    <scope>NUCLEOTIDE SEQUENCE [LARGE SCALE GENOMIC DNA]</scope>
    <source>
        <strain evidence="2">JCM 17066</strain>
    </source>
</reference>
<sequence>MYQITQHLAPDSFHRYLRAVGMERDYTVVAHPCDLCGDSSFRSLVTEVDIGRGQRWELPVVMCNSCGFVMQNPRFESRFYEDYYRKYYRVNLFGATEPERAFVLDQMRRGDLLYRAIEQFLPDTGALLDVGCSAGGMMVPFHKRGWQTHGTDPDFGYADYGRRQLKLAIDVVSAEEMVLPDEQFDLIVITGSLEHVYDVNRTLEICRRASRSNGLLFIEGRALESGAASGVFSHTHRRYLTLHSIRLLMRKHGWTPMLATSDPLCGPTRPGGVYVLGRVDAPLTPSALLADARRGARDEQARVSALVAPEVVSASGGQP</sequence>
<dbReference type="CDD" id="cd02440">
    <property type="entry name" value="AdoMet_MTases"/>
    <property type="match status" value="1"/>
</dbReference>
<evidence type="ECO:0000313" key="1">
    <source>
        <dbReference type="EMBL" id="MFC5474496.1"/>
    </source>
</evidence>
<dbReference type="EC" id="2.1.1.64" evidence="1"/>
<protein>
    <submittedName>
        <fullName evidence="1">Class I SAM-dependent methyltransferase</fullName>
        <ecNumber evidence="1">2.1.1.222</ecNumber>
        <ecNumber evidence="1">2.1.1.64</ecNumber>
    </submittedName>
</protein>
<keyword evidence="1" id="KW-0808">Transferase</keyword>
<proteinExistence type="predicted"/>
<dbReference type="Gene3D" id="3.40.50.150">
    <property type="entry name" value="Vaccinia Virus protein VP39"/>
    <property type="match status" value="1"/>
</dbReference>
<accession>A0ABW0MC35</accession>
<keyword evidence="1" id="KW-0489">Methyltransferase</keyword>
<organism evidence="1 2">
    <name type="scientific">Paraherbaspirillum soli</name>
    <dbReference type="NCBI Taxonomy" id="631222"/>
    <lineage>
        <taxon>Bacteria</taxon>
        <taxon>Pseudomonadati</taxon>
        <taxon>Pseudomonadota</taxon>
        <taxon>Betaproteobacteria</taxon>
        <taxon>Burkholderiales</taxon>
        <taxon>Oxalobacteraceae</taxon>
        <taxon>Paraherbaspirillum</taxon>
    </lineage>
</organism>
<keyword evidence="2" id="KW-1185">Reference proteome</keyword>
<dbReference type="Pfam" id="PF13489">
    <property type="entry name" value="Methyltransf_23"/>
    <property type="match status" value="1"/>
</dbReference>
<dbReference type="PANTHER" id="PTHR43861">
    <property type="entry name" value="TRANS-ACONITATE 2-METHYLTRANSFERASE-RELATED"/>
    <property type="match status" value="1"/>
</dbReference>
<dbReference type="GO" id="GO:0102208">
    <property type="term" value="F:2-polyprenyl-6-hydroxyphenol methylase activity"/>
    <property type="evidence" value="ECO:0007669"/>
    <property type="project" value="UniProtKB-EC"/>
</dbReference>
<name>A0ABW0MC35_9BURK</name>
<dbReference type="RefSeq" id="WP_378997600.1">
    <property type="nucleotide sequence ID" value="NZ_JBHSMT010000014.1"/>
</dbReference>
<comment type="caution">
    <text evidence="1">The sequence shown here is derived from an EMBL/GenBank/DDBJ whole genome shotgun (WGS) entry which is preliminary data.</text>
</comment>
<dbReference type="GO" id="GO:0061542">
    <property type="term" value="F:3-demethylubiquinol 3-O-methyltransferase activity"/>
    <property type="evidence" value="ECO:0007669"/>
    <property type="project" value="UniProtKB-EC"/>
</dbReference>